<evidence type="ECO:0000256" key="3">
    <source>
        <dbReference type="ARBA" id="ARBA00023082"/>
    </source>
</evidence>
<dbReference type="GO" id="GO:0006352">
    <property type="term" value="P:DNA-templated transcription initiation"/>
    <property type="evidence" value="ECO:0007669"/>
    <property type="project" value="InterPro"/>
</dbReference>
<sequence length="201" mass="21825">MAPTDSAAQQASDLSADRDLLRQVALGSAEAMRAVYARCSARAFAIAVRLLPTRADAEEVLQEIFLDVWRRAREFDPARGGLETWVTTIARTRSIDRLRSLGTVSRMVEGASHQPPPVSATPPAPDASASSKQEQARVREALTQLPPEQREVVMLAYFEGLSQSEIAQRTGHPLGTVKTRARLALEKLAVLLEERPAAASG</sequence>
<proteinExistence type="inferred from homology"/>
<feature type="domain" description="RNA polymerase sigma factor 70 region 4 type 2" evidence="7">
    <location>
        <begin position="137"/>
        <end position="188"/>
    </location>
</feature>
<evidence type="ECO:0000256" key="5">
    <source>
        <dbReference type="SAM" id="MobiDB-lite"/>
    </source>
</evidence>
<dbReference type="SUPFAM" id="SSF88946">
    <property type="entry name" value="Sigma2 domain of RNA polymerase sigma factors"/>
    <property type="match status" value="1"/>
</dbReference>
<dbReference type="GO" id="GO:0016987">
    <property type="term" value="F:sigma factor activity"/>
    <property type="evidence" value="ECO:0007669"/>
    <property type="project" value="UniProtKB-KW"/>
</dbReference>
<evidence type="ECO:0000313" key="8">
    <source>
        <dbReference type="EMBL" id="RKG87437.1"/>
    </source>
</evidence>
<dbReference type="SUPFAM" id="SSF88659">
    <property type="entry name" value="Sigma3 and sigma4 domains of RNA polymerase sigma factors"/>
    <property type="match status" value="1"/>
</dbReference>
<evidence type="ECO:0000259" key="7">
    <source>
        <dbReference type="Pfam" id="PF08281"/>
    </source>
</evidence>
<reference evidence="9" key="1">
    <citation type="submission" date="2018-09" db="EMBL/GenBank/DDBJ databases">
        <authorList>
            <person name="Livingstone P.G."/>
            <person name="Whitworth D.E."/>
        </authorList>
    </citation>
    <scope>NUCLEOTIDE SEQUENCE [LARGE SCALE GENOMIC DNA]</scope>
    <source>
        <strain evidence="9">CA054A</strain>
    </source>
</reference>
<dbReference type="Pfam" id="PF08281">
    <property type="entry name" value="Sigma70_r4_2"/>
    <property type="match status" value="1"/>
</dbReference>
<dbReference type="InterPro" id="IPR039425">
    <property type="entry name" value="RNA_pol_sigma-70-like"/>
</dbReference>
<evidence type="ECO:0000256" key="1">
    <source>
        <dbReference type="ARBA" id="ARBA00010641"/>
    </source>
</evidence>
<organism evidence="8 9">
    <name type="scientific">Corallococcus terminator</name>
    <dbReference type="NCBI Taxonomy" id="2316733"/>
    <lineage>
        <taxon>Bacteria</taxon>
        <taxon>Pseudomonadati</taxon>
        <taxon>Myxococcota</taxon>
        <taxon>Myxococcia</taxon>
        <taxon>Myxococcales</taxon>
        <taxon>Cystobacterineae</taxon>
        <taxon>Myxococcaceae</taxon>
        <taxon>Corallococcus</taxon>
    </lineage>
</organism>
<keyword evidence="2" id="KW-0805">Transcription regulation</keyword>
<feature type="compositionally biased region" description="Pro residues" evidence="5">
    <location>
        <begin position="114"/>
        <end position="125"/>
    </location>
</feature>
<dbReference type="InterPro" id="IPR036388">
    <property type="entry name" value="WH-like_DNA-bd_sf"/>
</dbReference>
<dbReference type="InterPro" id="IPR013324">
    <property type="entry name" value="RNA_pol_sigma_r3/r4-like"/>
</dbReference>
<accession>A0A3A8IVG7</accession>
<dbReference type="PANTHER" id="PTHR43133">
    <property type="entry name" value="RNA POLYMERASE ECF-TYPE SIGMA FACTO"/>
    <property type="match status" value="1"/>
</dbReference>
<protein>
    <submittedName>
        <fullName evidence="8">Sigma-70 family RNA polymerase sigma factor</fullName>
    </submittedName>
</protein>
<dbReference type="CDD" id="cd06171">
    <property type="entry name" value="Sigma70_r4"/>
    <property type="match status" value="1"/>
</dbReference>
<dbReference type="InterPro" id="IPR014284">
    <property type="entry name" value="RNA_pol_sigma-70_dom"/>
</dbReference>
<evidence type="ECO:0000313" key="9">
    <source>
        <dbReference type="Proteomes" id="UP000268094"/>
    </source>
</evidence>
<dbReference type="InterPro" id="IPR013325">
    <property type="entry name" value="RNA_pol_sigma_r2"/>
</dbReference>
<dbReference type="RefSeq" id="WP_120541491.1">
    <property type="nucleotide sequence ID" value="NZ_RAVZ01000097.1"/>
</dbReference>
<comment type="similarity">
    <text evidence="1">Belongs to the sigma-70 factor family. ECF subfamily.</text>
</comment>
<name>A0A3A8IVG7_9BACT</name>
<dbReference type="PANTHER" id="PTHR43133:SF62">
    <property type="entry name" value="RNA POLYMERASE SIGMA FACTOR SIGZ"/>
    <property type="match status" value="1"/>
</dbReference>
<dbReference type="InterPro" id="IPR013249">
    <property type="entry name" value="RNA_pol_sigma70_r4_t2"/>
</dbReference>
<dbReference type="InterPro" id="IPR007627">
    <property type="entry name" value="RNA_pol_sigma70_r2"/>
</dbReference>
<keyword evidence="3" id="KW-0731">Sigma factor</keyword>
<dbReference type="OrthoDB" id="9784272at2"/>
<feature type="region of interest" description="Disordered" evidence="5">
    <location>
        <begin position="109"/>
        <end position="135"/>
    </location>
</feature>
<feature type="domain" description="RNA polymerase sigma-70 region 2" evidence="6">
    <location>
        <begin position="36"/>
        <end position="101"/>
    </location>
</feature>
<evidence type="ECO:0000259" key="6">
    <source>
        <dbReference type="Pfam" id="PF04542"/>
    </source>
</evidence>
<dbReference type="Gene3D" id="1.10.10.10">
    <property type="entry name" value="Winged helix-like DNA-binding domain superfamily/Winged helix DNA-binding domain"/>
    <property type="match status" value="1"/>
</dbReference>
<dbReference type="Pfam" id="PF04542">
    <property type="entry name" value="Sigma70_r2"/>
    <property type="match status" value="1"/>
</dbReference>
<evidence type="ECO:0000256" key="4">
    <source>
        <dbReference type="ARBA" id="ARBA00023163"/>
    </source>
</evidence>
<dbReference type="Gene3D" id="1.10.1740.10">
    <property type="match status" value="1"/>
</dbReference>
<gene>
    <name evidence="8" type="ORF">D7V88_15920</name>
</gene>
<dbReference type="GO" id="GO:0003677">
    <property type="term" value="F:DNA binding"/>
    <property type="evidence" value="ECO:0007669"/>
    <property type="project" value="InterPro"/>
</dbReference>
<dbReference type="EMBL" id="RAVZ01000097">
    <property type="protein sequence ID" value="RKG87437.1"/>
    <property type="molecule type" value="Genomic_DNA"/>
</dbReference>
<keyword evidence="9" id="KW-1185">Reference proteome</keyword>
<evidence type="ECO:0000256" key="2">
    <source>
        <dbReference type="ARBA" id="ARBA00023015"/>
    </source>
</evidence>
<keyword evidence="4" id="KW-0804">Transcription</keyword>
<dbReference type="Proteomes" id="UP000268094">
    <property type="component" value="Unassembled WGS sequence"/>
</dbReference>
<dbReference type="NCBIfam" id="TIGR02937">
    <property type="entry name" value="sigma70-ECF"/>
    <property type="match status" value="1"/>
</dbReference>
<comment type="caution">
    <text evidence="8">The sequence shown here is derived from an EMBL/GenBank/DDBJ whole genome shotgun (WGS) entry which is preliminary data.</text>
</comment>
<dbReference type="AlphaFoldDB" id="A0A3A8IVG7"/>